<evidence type="ECO:0000256" key="4">
    <source>
        <dbReference type="ARBA" id="ARBA00017099"/>
    </source>
</evidence>
<evidence type="ECO:0000259" key="7">
    <source>
        <dbReference type="Pfam" id="PF04321"/>
    </source>
</evidence>
<dbReference type="CDD" id="cd05254">
    <property type="entry name" value="dTDP_HR_like_SDR_e"/>
    <property type="match status" value="1"/>
</dbReference>
<evidence type="ECO:0000256" key="6">
    <source>
        <dbReference type="RuleBase" id="RU364082"/>
    </source>
</evidence>
<name>A0ABS0ZEC8_9GAMM</name>
<protein>
    <recommendedName>
        <fullName evidence="4 6">dTDP-4-dehydrorhamnose reductase</fullName>
        <ecNumber evidence="3 6">1.1.1.133</ecNumber>
    </recommendedName>
</protein>
<comment type="pathway">
    <text evidence="1 6">Carbohydrate biosynthesis; dTDP-L-rhamnose biosynthesis.</text>
</comment>
<dbReference type="EMBL" id="JAEMUH010000011">
    <property type="protein sequence ID" value="MBJ7551528.1"/>
    <property type="molecule type" value="Genomic_DNA"/>
</dbReference>
<dbReference type="SUPFAM" id="SSF51735">
    <property type="entry name" value="NAD(P)-binding Rossmann-fold domains"/>
    <property type="match status" value="1"/>
</dbReference>
<dbReference type="Proteomes" id="UP000598488">
    <property type="component" value="Unassembled WGS sequence"/>
</dbReference>
<evidence type="ECO:0000256" key="1">
    <source>
        <dbReference type="ARBA" id="ARBA00004781"/>
    </source>
</evidence>
<accession>A0ABS0ZEC8</accession>
<dbReference type="RefSeq" id="WP_199463135.1">
    <property type="nucleotide sequence ID" value="NZ_JAEMUH010000011.1"/>
</dbReference>
<dbReference type="InterPro" id="IPR029903">
    <property type="entry name" value="RmlD-like-bd"/>
</dbReference>
<gene>
    <name evidence="8" type="primary">rfbD</name>
    <name evidence="8" type="ORF">JHD44_12610</name>
</gene>
<evidence type="ECO:0000256" key="5">
    <source>
        <dbReference type="ARBA" id="ARBA00048200"/>
    </source>
</evidence>
<dbReference type="Pfam" id="PF04321">
    <property type="entry name" value="RmlD_sub_bind"/>
    <property type="match status" value="1"/>
</dbReference>
<dbReference type="InterPro" id="IPR036291">
    <property type="entry name" value="NAD(P)-bd_dom_sf"/>
</dbReference>
<comment type="catalytic activity">
    <reaction evidence="5 6">
        <text>dTDP-beta-L-rhamnose + NADP(+) = dTDP-4-dehydro-beta-L-rhamnose + NADPH + H(+)</text>
        <dbReference type="Rhea" id="RHEA:21796"/>
        <dbReference type="ChEBI" id="CHEBI:15378"/>
        <dbReference type="ChEBI" id="CHEBI:57510"/>
        <dbReference type="ChEBI" id="CHEBI:57783"/>
        <dbReference type="ChEBI" id="CHEBI:58349"/>
        <dbReference type="ChEBI" id="CHEBI:62830"/>
        <dbReference type="EC" id="1.1.1.133"/>
    </reaction>
</comment>
<dbReference type="PANTHER" id="PTHR10491">
    <property type="entry name" value="DTDP-4-DEHYDRORHAMNOSE REDUCTASE"/>
    <property type="match status" value="1"/>
</dbReference>
<keyword evidence="6 8" id="KW-0560">Oxidoreductase</keyword>
<comment type="function">
    <text evidence="6">Catalyzes the reduction of dTDP-6-deoxy-L-lyxo-4-hexulose to yield dTDP-L-rhamnose.</text>
</comment>
<dbReference type="GO" id="GO:0008831">
    <property type="term" value="F:dTDP-4-dehydrorhamnose reductase activity"/>
    <property type="evidence" value="ECO:0007669"/>
    <property type="project" value="UniProtKB-EC"/>
</dbReference>
<evidence type="ECO:0000313" key="9">
    <source>
        <dbReference type="Proteomes" id="UP000598488"/>
    </source>
</evidence>
<evidence type="ECO:0000256" key="3">
    <source>
        <dbReference type="ARBA" id="ARBA00012929"/>
    </source>
</evidence>
<dbReference type="EC" id="1.1.1.133" evidence="3 6"/>
<dbReference type="InterPro" id="IPR005913">
    <property type="entry name" value="dTDP_dehydrorham_reduct"/>
</dbReference>
<comment type="caution">
    <text evidence="8">The sequence shown here is derived from an EMBL/GenBank/DDBJ whole genome shotgun (WGS) entry which is preliminary data.</text>
</comment>
<dbReference type="Gene3D" id="3.40.50.720">
    <property type="entry name" value="NAD(P)-binding Rossmann-like Domain"/>
    <property type="match status" value="1"/>
</dbReference>
<dbReference type="NCBIfam" id="TIGR01214">
    <property type="entry name" value="rmlD"/>
    <property type="match status" value="1"/>
</dbReference>
<dbReference type="PANTHER" id="PTHR10491:SF4">
    <property type="entry name" value="METHIONINE ADENOSYLTRANSFERASE 2 SUBUNIT BETA"/>
    <property type="match status" value="1"/>
</dbReference>
<dbReference type="Gene3D" id="3.90.25.10">
    <property type="entry name" value="UDP-galactose 4-epimerase, domain 1"/>
    <property type="match status" value="1"/>
</dbReference>
<keyword evidence="6" id="KW-0521">NADP</keyword>
<evidence type="ECO:0000256" key="2">
    <source>
        <dbReference type="ARBA" id="ARBA00010944"/>
    </source>
</evidence>
<sequence length="297" mass="32244">MRILLTGKNGQLGCCLQEVISSSTHTLFAFGSDELDISDADQVASSVAKVQPDIIVNAAAYTAVDKAEQDQAKAYAVNEQGVANLAKSAQALGIPVIHVSTDYVFDGFSVEPYKPSDITAPQGVYGASKLAGEQALASICTRYIVLRTAWVFSEYGNNFVKTMLRLGQERDALSVVSDQYGCPTYAGDLAQSIVCLCDHYQATKELAWGIHHYSGDMPTSWHGFARTIFAKAYERGLLSKVPKLTAISSEQYPTPAKRPEYSVLNTSTLEALSLRPSMWLFSLDKVLDTLSAEFSGE</sequence>
<organism evidence="8 9">
    <name type="scientific">Marinomonas ostreistagni</name>
    <dbReference type="NCBI Taxonomy" id="359209"/>
    <lineage>
        <taxon>Bacteria</taxon>
        <taxon>Pseudomonadati</taxon>
        <taxon>Pseudomonadota</taxon>
        <taxon>Gammaproteobacteria</taxon>
        <taxon>Oceanospirillales</taxon>
        <taxon>Oceanospirillaceae</taxon>
        <taxon>Marinomonas</taxon>
    </lineage>
</organism>
<reference evidence="8 9" key="1">
    <citation type="submission" date="2020-12" db="EMBL/GenBank/DDBJ databases">
        <title>Comparative genome analysis of fungal antagonists Marinomonas ostreistagni 398 and M. spartinae 468.</title>
        <authorList>
            <person name="Fields J.L."/>
            <person name="Mavrodi O.V."/>
            <person name="Biber P.D."/>
            <person name="Indest K.J."/>
            <person name="Mavrodi D.V."/>
        </authorList>
    </citation>
    <scope>NUCLEOTIDE SEQUENCE [LARGE SCALE GENOMIC DNA]</scope>
    <source>
        <strain evidence="8 9">USM7</strain>
    </source>
</reference>
<feature type="domain" description="RmlD-like substrate binding" evidence="7">
    <location>
        <begin position="1"/>
        <end position="290"/>
    </location>
</feature>
<keyword evidence="9" id="KW-1185">Reference proteome</keyword>
<comment type="cofactor">
    <cofactor evidence="6">
        <name>Mg(2+)</name>
        <dbReference type="ChEBI" id="CHEBI:18420"/>
    </cofactor>
    <text evidence="6">Binds 1 Mg(2+) ion per monomer.</text>
</comment>
<comment type="similarity">
    <text evidence="2 6">Belongs to the dTDP-4-dehydrorhamnose reductase family.</text>
</comment>
<proteinExistence type="inferred from homology"/>
<evidence type="ECO:0000313" key="8">
    <source>
        <dbReference type="EMBL" id="MBJ7551528.1"/>
    </source>
</evidence>